<feature type="compositionally biased region" description="Acidic residues" evidence="6">
    <location>
        <begin position="348"/>
        <end position="368"/>
    </location>
</feature>
<dbReference type="GO" id="GO:0045944">
    <property type="term" value="P:positive regulation of transcription by RNA polymerase II"/>
    <property type="evidence" value="ECO:0007669"/>
    <property type="project" value="UniProtKB-ARBA"/>
</dbReference>
<evidence type="ECO:0000256" key="2">
    <source>
        <dbReference type="ARBA" id="ARBA00022737"/>
    </source>
</evidence>
<feature type="compositionally biased region" description="Polar residues" evidence="6">
    <location>
        <begin position="253"/>
        <end position="267"/>
    </location>
</feature>
<dbReference type="GO" id="GO:0000978">
    <property type="term" value="F:RNA polymerase II cis-regulatory region sequence-specific DNA binding"/>
    <property type="evidence" value="ECO:0007669"/>
    <property type="project" value="TreeGrafter"/>
</dbReference>
<evidence type="ECO:0000256" key="1">
    <source>
        <dbReference type="ARBA" id="ARBA00022723"/>
    </source>
</evidence>
<dbReference type="InterPro" id="IPR036236">
    <property type="entry name" value="Znf_C2H2_sf"/>
</dbReference>
<evidence type="ECO:0000256" key="6">
    <source>
        <dbReference type="SAM" id="MobiDB-lite"/>
    </source>
</evidence>
<feature type="compositionally biased region" description="Basic and acidic residues" evidence="6">
    <location>
        <begin position="185"/>
        <end position="227"/>
    </location>
</feature>
<dbReference type="SMART" id="SM00355">
    <property type="entry name" value="ZnF_C2H2"/>
    <property type="match status" value="3"/>
</dbReference>
<organism evidence="8 9">
    <name type="scientific">Trichomonascus ciferrii</name>
    <dbReference type="NCBI Taxonomy" id="44093"/>
    <lineage>
        <taxon>Eukaryota</taxon>
        <taxon>Fungi</taxon>
        <taxon>Dikarya</taxon>
        <taxon>Ascomycota</taxon>
        <taxon>Saccharomycotina</taxon>
        <taxon>Dipodascomycetes</taxon>
        <taxon>Dipodascales</taxon>
        <taxon>Trichomonascaceae</taxon>
        <taxon>Trichomonascus</taxon>
        <taxon>Trichomonascus ciferrii complex</taxon>
    </lineage>
</organism>
<gene>
    <name evidence="8" type="ORF">TRICI_002120</name>
</gene>
<feature type="compositionally biased region" description="Pro residues" evidence="6">
    <location>
        <begin position="304"/>
        <end position="320"/>
    </location>
</feature>
<evidence type="ECO:0000259" key="7">
    <source>
        <dbReference type="PROSITE" id="PS50157"/>
    </source>
</evidence>
<dbReference type="InterPro" id="IPR013087">
    <property type="entry name" value="Znf_C2H2_type"/>
</dbReference>
<dbReference type="Pfam" id="PF00096">
    <property type="entry name" value="zf-C2H2"/>
    <property type="match status" value="1"/>
</dbReference>
<name>A0A642V6P2_9ASCO</name>
<proteinExistence type="predicted"/>
<protein>
    <recommendedName>
        <fullName evidence="7">C2H2-type domain-containing protein</fullName>
    </recommendedName>
</protein>
<dbReference type="AlphaFoldDB" id="A0A642V6P2"/>
<dbReference type="Proteomes" id="UP000761534">
    <property type="component" value="Unassembled WGS sequence"/>
</dbReference>
<evidence type="ECO:0000256" key="3">
    <source>
        <dbReference type="ARBA" id="ARBA00022771"/>
    </source>
</evidence>
<keyword evidence="4" id="KW-0862">Zinc</keyword>
<dbReference type="GO" id="GO:0005634">
    <property type="term" value="C:nucleus"/>
    <property type="evidence" value="ECO:0007669"/>
    <property type="project" value="UniProtKB-ARBA"/>
</dbReference>
<evidence type="ECO:0000313" key="9">
    <source>
        <dbReference type="Proteomes" id="UP000761534"/>
    </source>
</evidence>
<dbReference type="PANTHER" id="PTHR19818:SF139">
    <property type="entry name" value="PAIR-RULE PROTEIN ODD-PAIRED"/>
    <property type="match status" value="1"/>
</dbReference>
<comment type="caution">
    <text evidence="8">The sequence shown here is derived from an EMBL/GenBank/DDBJ whole genome shotgun (WGS) entry which is preliminary data.</text>
</comment>
<dbReference type="VEuPathDB" id="FungiDB:TRICI_002120"/>
<evidence type="ECO:0000313" key="8">
    <source>
        <dbReference type="EMBL" id="KAA8915738.1"/>
    </source>
</evidence>
<dbReference type="OrthoDB" id="6910977at2759"/>
<evidence type="ECO:0000256" key="5">
    <source>
        <dbReference type="PROSITE-ProRule" id="PRU00042"/>
    </source>
</evidence>
<keyword evidence="9" id="KW-1185">Reference proteome</keyword>
<dbReference type="GO" id="GO:0008270">
    <property type="term" value="F:zinc ion binding"/>
    <property type="evidence" value="ECO:0007669"/>
    <property type="project" value="UniProtKB-KW"/>
</dbReference>
<evidence type="ECO:0000256" key="4">
    <source>
        <dbReference type="ARBA" id="ARBA00022833"/>
    </source>
</evidence>
<dbReference type="PROSITE" id="PS00028">
    <property type="entry name" value="ZINC_FINGER_C2H2_1"/>
    <property type="match status" value="1"/>
</dbReference>
<reference evidence="8" key="1">
    <citation type="journal article" date="2019" name="G3 (Bethesda)">
        <title>Genome Assemblies of Two Rare Opportunistic Yeast Pathogens: Diutina rugosa (syn. Candida rugosa) and Trichomonascus ciferrii (syn. Candida ciferrii).</title>
        <authorList>
            <person name="Mixao V."/>
            <person name="Saus E."/>
            <person name="Hansen A.P."/>
            <person name="Lass-Florl C."/>
            <person name="Gabaldon T."/>
        </authorList>
    </citation>
    <scope>NUCLEOTIDE SEQUENCE</scope>
    <source>
        <strain evidence="8">CBS 4856</strain>
    </source>
</reference>
<keyword evidence="2" id="KW-0677">Repeat</keyword>
<dbReference type="Gene3D" id="3.30.160.60">
    <property type="entry name" value="Classic Zinc Finger"/>
    <property type="match status" value="2"/>
</dbReference>
<dbReference type="SUPFAM" id="SSF57667">
    <property type="entry name" value="beta-beta-alpha zinc fingers"/>
    <property type="match status" value="1"/>
</dbReference>
<dbReference type="EMBL" id="SWFS01000147">
    <property type="protein sequence ID" value="KAA8915738.1"/>
    <property type="molecule type" value="Genomic_DNA"/>
</dbReference>
<feature type="domain" description="C2H2-type" evidence="7">
    <location>
        <begin position="413"/>
        <end position="440"/>
    </location>
</feature>
<feature type="domain" description="C2H2-type" evidence="7">
    <location>
        <begin position="475"/>
        <end position="505"/>
    </location>
</feature>
<dbReference type="GO" id="GO:0000981">
    <property type="term" value="F:DNA-binding transcription factor activity, RNA polymerase II-specific"/>
    <property type="evidence" value="ECO:0007669"/>
    <property type="project" value="TreeGrafter"/>
</dbReference>
<feature type="compositionally biased region" description="Acidic residues" evidence="6">
    <location>
        <begin position="79"/>
        <end position="96"/>
    </location>
</feature>
<dbReference type="PANTHER" id="PTHR19818">
    <property type="entry name" value="ZINC FINGER PROTEIN ZIC AND GLI"/>
    <property type="match status" value="1"/>
</dbReference>
<feature type="region of interest" description="Disordered" evidence="6">
    <location>
        <begin position="185"/>
        <end position="368"/>
    </location>
</feature>
<keyword evidence="3 5" id="KW-0863">Zinc-finger</keyword>
<sequence>MSVANKRPRPIQVFKCDEFEELRCFKRPKTRLTPTTATTPSRSVFNSLSPIFSHINTPSCLSFHLNKLSSVSEEPSALPEEEEPEDEEEEEEEEEEATPRQEQYLVDPVDFNNNGMTQTPPRQTSVLFPETVCPSRISLDLSFEPSPFGRLKFHPQPPMSSPTTVIDESLWADYETCDEDRSPIQDCVDQLHHEPVVEPQTHDHNSFWHDKPPQKRLQDPIEFHSQNDDEEKDPDTPPQQQENTVVEEDDNYTQELSTDEPNGAQNNTPPPSTEPSEPKTPDRPTVQLAGPPPPRTARKVPAKQPQPSPGPQPKKSPPPVRLTSKEAISLDNFITPPKKRKRITTSYSEEDEEQKEDEEEDEEAEEVIPEVKTPPVNASDAIANGFPPGTLVTELKRNPIIWKQVTKAKKGVYKCSHCKQKFSKLLHFAQHMDEKGLRRPYRCHYSSCPWYVMGFSKRSEWVRHTKYQHEREQTYKCPMPDCEKEFTRKDSLKRHGILVHDGNTKPAKTKYRRN</sequence>
<dbReference type="PROSITE" id="PS50157">
    <property type="entry name" value="ZINC_FINGER_C2H2_2"/>
    <property type="match status" value="2"/>
</dbReference>
<accession>A0A642V6P2</accession>
<feature type="region of interest" description="Disordered" evidence="6">
    <location>
        <begin position="71"/>
        <end position="104"/>
    </location>
</feature>
<dbReference type="InterPro" id="IPR050329">
    <property type="entry name" value="GLI_C2H2-zinc-finger"/>
</dbReference>
<keyword evidence="1" id="KW-0479">Metal-binding</keyword>